<dbReference type="InterPro" id="IPR007612">
    <property type="entry name" value="LOR"/>
</dbReference>
<keyword evidence="2" id="KW-1185">Reference proteome</keyword>
<reference evidence="1 2" key="1">
    <citation type="submission" date="2020-01" db="EMBL/GenBank/DDBJ databases">
        <authorList>
            <person name="Kim M.K."/>
        </authorList>
    </citation>
    <scope>NUCLEOTIDE SEQUENCE [LARGE SCALE GENOMIC DNA]</scope>
    <source>
        <strain evidence="1 2">BT213</strain>
    </source>
</reference>
<dbReference type="Pfam" id="PF04525">
    <property type="entry name" value="LOR"/>
    <property type="match status" value="1"/>
</dbReference>
<proteinExistence type="predicted"/>
<dbReference type="EMBL" id="JAAEAA010000032">
    <property type="protein sequence ID" value="NDK57622.1"/>
    <property type="molecule type" value="Genomic_DNA"/>
</dbReference>
<dbReference type="Proteomes" id="UP000478546">
    <property type="component" value="Unassembled WGS sequence"/>
</dbReference>
<sequence>MQNIQFPLTLTFKISTFSNDFTVQDAQGRTINYVKQKLFKFIEEVNVFSDESQTEHLYTINANKWIDFSAAYNFTNQAGEQVGSVARKGWASMWKARYEIYDEQRNQDLLIQEDNGWVKVADSLLGEIPILGMFTGYVFNPTYTVTKPDGDEVAMLKKEKSFFGRRFTVHKTGELEGKETERVILSLMMMILLERRRG</sequence>
<dbReference type="AlphaFoldDB" id="A0A6B2HC73"/>
<evidence type="ECO:0000313" key="1">
    <source>
        <dbReference type="EMBL" id="NDK57622.1"/>
    </source>
</evidence>
<accession>A0A6B2HC73</accession>
<gene>
    <name evidence="1" type="ORF">GWO68_16980</name>
</gene>
<protein>
    <submittedName>
        <fullName evidence="1">Uncharacterized protein</fullName>
    </submittedName>
</protein>
<comment type="caution">
    <text evidence="1">The sequence shown here is derived from an EMBL/GenBank/DDBJ whole genome shotgun (WGS) entry which is preliminary data.</text>
</comment>
<dbReference type="Gene3D" id="2.40.160.200">
    <property type="entry name" value="LURP1-related"/>
    <property type="match status" value="1"/>
</dbReference>
<dbReference type="RefSeq" id="WP_162347682.1">
    <property type="nucleotide sequence ID" value="NZ_JAAEAA010000032.1"/>
</dbReference>
<evidence type="ECO:0000313" key="2">
    <source>
        <dbReference type="Proteomes" id="UP000478546"/>
    </source>
</evidence>
<organism evidence="1 2">
    <name type="scientific">Pontibacter fetidus</name>
    <dbReference type="NCBI Taxonomy" id="2700082"/>
    <lineage>
        <taxon>Bacteria</taxon>
        <taxon>Pseudomonadati</taxon>
        <taxon>Bacteroidota</taxon>
        <taxon>Cytophagia</taxon>
        <taxon>Cytophagales</taxon>
        <taxon>Hymenobacteraceae</taxon>
        <taxon>Pontibacter</taxon>
    </lineage>
</organism>
<name>A0A6B2HC73_9BACT</name>
<dbReference type="InterPro" id="IPR038595">
    <property type="entry name" value="LOR_sf"/>
</dbReference>